<gene>
    <name evidence="2" type="ORF">FKW44_023243</name>
</gene>
<dbReference type="InterPro" id="IPR036638">
    <property type="entry name" value="HLH_DNA-bd_sf"/>
</dbReference>
<reference evidence="3" key="1">
    <citation type="submission" date="2021-01" db="EMBL/GenBank/DDBJ databases">
        <title>Caligus Genome Assembly.</title>
        <authorList>
            <person name="Gallardo-Escarate C."/>
        </authorList>
    </citation>
    <scope>NUCLEOTIDE SEQUENCE [LARGE SCALE GENOMIC DNA]</scope>
</reference>
<dbReference type="Gene3D" id="4.10.280.10">
    <property type="entry name" value="Helix-loop-helix DNA-binding domain"/>
    <property type="match status" value="1"/>
</dbReference>
<dbReference type="Pfam" id="PF00010">
    <property type="entry name" value="HLH"/>
    <property type="match status" value="1"/>
</dbReference>
<dbReference type="Proteomes" id="UP000595437">
    <property type="component" value="Chromosome 18"/>
</dbReference>
<protein>
    <recommendedName>
        <fullName evidence="1">BHLH domain-containing protein</fullName>
    </recommendedName>
</protein>
<dbReference type="InterPro" id="IPR011598">
    <property type="entry name" value="bHLH_dom"/>
</dbReference>
<sequence>MTNNAKAPKQVKKNPLDIDKQSFSSLTSYPIPPSYVFRAGKYRLWERLRRERFNAGLESLSASLPDYEAGVSKWTKGDIVERALNYIKALQAQRIPDDLQKRIKGLKRQNSKLREIIRSKLAQGMDPKEFSKLNLQEIQSLITSSVSEEAFL</sequence>
<dbReference type="GO" id="GO:0046983">
    <property type="term" value="F:protein dimerization activity"/>
    <property type="evidence" value="ECO:0007669"/>
    <property type="project" value="InterPro"/>
</dbReference>
<dbReference type="SUPFAM" id="SSF47459">
    <property type="entry name" value="HLH, helix-loop-helix DNA-binding domain"/>
    <property type="match status" value="1"/>
</dbReference>
<dbReference type="SMART" id="SM00353">
    <property type="entry name" value="HLH"/>
    <property type="match status" value="1"/>
</dbReference>
<organism evidence="2 3">
    <name type="scientific">Caligus rogercresseyi</name>
    <name type="common">Sea louse</name>
    <dbReference type="NCBI Taxonomy" id="217165"/>
    <lineage>
        <taxon>Eukaryota</taxon>
        <taxon>Metazoa</taxon>
        <taxon>Ecdysozoa</taxon>
        <taxon>Arthropoda</taxon>
        <taxon>Crustacea</taxon>
        <taxon>Multicrustacea</taxon>
        <taxon>Hexanauplia</taxon>
        <taxon>Copepoda</taxon>
        <taxon>Siphonostomatoida</taxon>
        <taxon>Caligidae</taxon>
        <taxon>Caligus</taxon>
    </lineage>
</organism>
<dbReference type="AlphaFoldDB" id="A0A7T8JUK8"/>
<evidence type="ECO:0000313" key="3">
    <source>
        <dbReference type="Proteomes" id="UP000595437"/>
    </source>
</evidence>
<evidence type="ECO:0000259" key="1">
    <source>
        <dbReference type="PROSITE" id="PS50888"/>
    </source>
</evidence>
<dbReference type="EMBL" id="CP045907">
    <property type="protein sequence ID" value="QQP35109.1"/>
    <property type="molecule type" value="Genomic_DNA"/>
</dbReference>
<feature type="domain" description="BHLH" evidence="1">
    <location>
        <begin position="37"/>
        <end position="90"/>
    </location>
</feature>
<evidence type="ECO:0000313" key="2">
    <source>
        <dbReference type="EMBL" id="QQP35109.1"/>
    </source>
</evidence>
<dbReference type="PROSITE" id="PS50888">
    <property type="entry name" value="BHLH"/>
    <property type="match status" value="1"/>
</dbReference>
<dbReference type="OrthoDB" id="60033at2759"/>
<name>A0A7T8JUK8_CALRO</name>
<keyword evidence="3" id="KW-1185">Reference proteome</keyword>
<accession>A0A7T8JUK8</accession>
<proteinExistence type="predicted"/>